<feature type="binding site" evidence="7">
    <location>
        <position position="116"/>
    </location>
    <ligand>
        <name>Zn(2+)</name>
        <dbReference type="ChEBI" id="CHEBI:29105"/>
    </ligand>
</feature>
<comment type="function">
    <text evidence="7">Catalyzes the tRNA-independent activation of glutamate in presence of ATP and the subsequent transfer of glutamate onto a tRNA(Asp). Glutamate is transferred on the 2-amino-5-(4,5-dihydroxy-2-cyclopenten-1-yl) moiety of the queuosine in the wobble position of the QUC anticodon.</text>
</comment>
<evidence type="ECO:0000256" key="4">
    <source>
        <dbReference type="ARBA" id="ARBA00022833"/>
    </source>
</evidence>
<dbReference type="HAMAP" id="MF_01428">
    <property type="entry name" value="Glu_Q_tRNA_synth"/>
    <property type="match status" value="1"/>
</dbReference>
<dbReference type="InterPro" id="IPR020058">
    <property type="entry name" value="Glu/Gln-tRNA-synth_Ib_cat-dom"/>
</dbReference>
<evidence type="ECO:0000313" key="11">
    <source>
        <dbReference type="Proteomes" id="UP000182598"/>
    </source>
</evidence>
<evidence type="ECO:0000256" key="6">
    <source>
        <dbReference type="ARBA" id="ARBA00023146"/>
    </source>
</evidence>
<feature type="binding site" evidence="7">
    <location>
        <position position="232"/>
    </location>
    <ligand>
        <name>ATP</name>
        <dbReference type="ChEBI" id="CHEBI:30616"/>
    </ligand>
</feature>
<dbReference type="PANTHER" id="PTHR43311:SF1">
    <property type="entry name" value="GLUTAMYL-Q TRNA(ASP) SYNTHETASE"/>
    <property type="match status" value="1"/>
</dbReference>
<reference evidence="11" key="1">
    <citation type="submission" date="2015-08" db="EMBL/GenBank/DDBJ databases">
        <authorList>
            <person name="Varghese N."/>
        </authorList>
    </citation>
    <scope>NUCLEOTIDE SEQUENCE [LARGE SCALE GENOMIC DNA]</scope>
    <source>
        <strain evidence="11">DSM 27808</strain>
    </source>
</reference>
<feature type="short sequence motif" description="'KMSKS' region" evidence="7">
    <location>
        <begin position="229"/>
        <end position="233"/>
    </location>
</feature>
<dbReference type="GO" id="GO:0008270">
    <property type="term" value="F:zinc ion binding"/>
    <property type="evidence" value="ECO:0007669"/>
    <property type="project" value="UniProtKB-UniRule"/>
</dbReference>
<dbReference type="EMBL" id="CYHB01000007">
    <property type="protein sequence ID" value="CUA88000.1"/>
    <property type="molecule type" value="Genomic_DNA"/>
</dbReference>
<comment type="similarity">
    <text evidence="7">Belongs to the class-I aminoacyl-tRNA synthetase family. GluQ subfamily.</text>
</comment>
<feature type="binding site" evidence="7">
    <location>
        <position position="173"/>
    </location>
    <ligand>
        <name>L-glutamate</name>
        <dbReference type="ChEBI" id="CHEBI:29985"/>
    </ligand>
</feature>
<feature type="binding site" evidence="7">
    <location>
        <begin position="10"/>
        <end position="14"/>
    </location>
    <ligand>
        <name>L-glutamate</name>
        <dbReference type="ChEBI" id="CHEBI:29985"/>
    </ligand>
</feature>
<keyword evidence="2 7" id="KW-0479">Metal-binding</keyword>
<dbReference type="AlphaFoldDB" id="A0A0K6HB62"/>
<sequence length="290" mass="32978">MVATSGYCGRFAPTPSGPLHFGSLIAALASYLDARANNGRWLVRIEDIDQPRAVAGADKIILEQLKQHELHWDGEIIYQSQRTEVYQGALEQLQAQQLTYRCECSRKQIKARGPYYTGVCRQKQLVDENTAIRFRNDHSVLSFVDELQGEVAIDPAFAAEDFVLFRRDGLFTYQLAVVVDDIEQGITDIVRGEDLLTATSWQINLWRLFSKRVPHFKHVPLALDSRGRKLSKQNHAPALRDDQVIEQLAAAMRFLQLQPKPTDNAAELLSDAVMQWRTRDFPKTVQQDTI</sequence>
<dbReference type="Gene3D" id="3.40.50.620">
    <property type="entry name" value="HUPs"/>
    <property type="match status" value="1"/>
</dbReference>
<evidence type="ECO:0000259" key="9">
    <source>
        <dbReference type="Pfam" id="PF00749"/>
    </source>
</evidence>
<keyword evidence="6 7" id="KW-0030">Aminoacyl-tRNA synthetase</keyword>
<dbReference type="InterPro" id="IPR000924">
    <property type="entry name" value="Glu/Gln-tRNA-synth"/>
</dbReference>
<dbReference type="PANTHER" id="PTHR43311">
    <property type="entry name" value="GLUTAMATE--TRNA LIGASE"/>
    <property type="match status" value="1"/>
</dbReference>
<dbReference type="Gene3D" id="3.90.800.10">
    <property type="entry name" value="Glutamyl-tRNA Synthetase, Domain 3"/>
    <property type="match status" value="1"/>
</dbReference>
<dbReference type="RefSeq" id="WP_055439666.1">
    <property type="nucleotide sequence ID" value="NZ_CYHB01000007.1"/>
</dbReference>
<protein>
    <recommendedName>
        <fullName evidence="7">Glutamyl-Q tRNA(Asp) synthetase</fullName>
        <shortName evidence="7">Glu-Q-RSs</shortName>
        <ecNumber evidence="7">6.1.1.-</ecNumber>
    </recommendedName>
</protein>
<feature type="binding site" evidence="7">
    <location>
        <position position="104"/>
    </location>
    <ligand>
        <name>Zn(2+)</name>
        <dbReference type="ChEBI" id="CHEBI:29105"/>
    </ligand>
</feature>
<evidence type="ECO:0000256" key="8">
    <source>
        <dbReference type="RuleBase" id="RU363037"/>
    </source>
</evidence>
<dbReference type="InterPro" id="IPR022380">
    <property type="entry name" value="Glu-Q_tRNA(Asp)_Synthase"/>
</dbReference>
<dbReference type="SUPFAM" id="SSF52374">
    <property type="entry name" value="Nucleotidylyl transferase"/>
    <property type="match status" value="1"/>
</dbReference>
<feature type="short sequence motif" description="'HIGH' region" evidence="7">
    <location>
        <begin position="13"/>
        <end position="23"/>
    </location>
</feature>
<name>A0A0K6HB62_9GAMM</name>
<dbReference type="GO" id="GO:0006400">
    <property type="term" value="P:tRNA modification"/>
    <property type="evidence" value="ECO:0007669"/>
    <property type="project" value="InterPro"/>
</dbReference>
<dbReference type="FunFam" id="3.40.50.620:FF:000093">
    <property type="entry name" value="Glutamyl-Q tRNA(Asp) synthetase"/>
    <property type="match status" value="1"/>
</dbReference>
<dbReference type="PRINTS" id="PR00987">
    <property type="entry name" value="TRNASYNTHGLU"/>
</dbReference>
<dbReference type="InterPro" id="IPR049940">
    <property type="entry name" value="GluQ/Sye"/>
</dbReference>
<dbReference type="InterPro" id="IPR014729">
    <property type="entry name" value="Rossmann-like_a/b/a_fold"/>
</dbReference>
<feature type="binding site" evidence="7">
    <location>
        <position position="46"/>
    </location>
    <ligand>
        <name>L-glutamate</name>
        <dbReference type="ChEBI" id="CHEBI:29985"/>
    </ligand>
</feature>
<dbReference type="GO" id="GO:0004818">
    <property type="term" value="F:glutamate-tRNA ligase activity"/>
    <property type="evidence" value="ECO:0007669"/>
    <property type="project" value="TreeGrafter"/>
</dbReference>
<dbReference type="GO" id="GO:0006424">
    <property type="term" value="P:glutamyl-tRNA aminoacylation"/>
    <property type="evidence" value="ECO:0007669"/>
    <property type="project" value="InterPro"/>
</dbReference>
<dbReference type="Pfam" id="PF00749">
    <property type="entry name" value="tRNA-synt_1c"/>
    <property type="match status" value="1"/>
</dbReference>
<feature type="binding site" evidence="7">
    <location>
        <position position="120"/>
    </location>
    <ligand>
        <name>Zn(2+)</name>
        <dbReference type="ChEBI" id="CHEBI:29105"/>
    </ligand>
</feature>
<keyword evidence="5 7" id="KW-0067">ATP-binding</keyword>
<keyword evidence="11" id="KW-1185">Reference proteome</keyword>
<feature type="binding site" evidence="7">
    <location>
        <position position="102"/>
    </location>
    <ligand>
        <name>Zn(2+)</name>
        <dbReference type="ChEBI" id="CHEBI:29105"/>
    </ligand>
</feature>
<evidence type="ECO:0000313" key="10">
    <source>
        <dbReference type="EMBL" id="CUA88000.1"/>
    </source>
</evidence>
<dbReference type="NCBIfam" id="TIGR03838">
    <property type="entry name" value="queuosine_YadB"/>
    <property type="match status" value="1"/>
</dbReference>
<accession>A0A0K6HB62</accession>
<evidence type="ECO:0000256" key="7">
    <source>
        <dbReference type="HAMAP-Rule" id="MF_01428"/>
    </source>
</evidence>
<dbReference type="GO" id="GO:0005829">
    <property type="term" value="C:cytosol"/>
    <property type="evidence" value="ECO:0007669"/>
    <property type="project" value="TreeGrafter"/>
</dbReference>
<keyword evidence="3 7" id="KW-0547">Nucleotide-binding</keyword>
<evidence type="ECO:0000256" key="2">
    <source>
        <dbReference type="ARBA" id="ARBA00022723"/>
    </source>
</evidence>
<keyword evidence="4 7" id="KW-0862">Zinc</keyword>
<dbReference type="EC" id="6.1.1.-" evidence="7"/>
<evidence type="ECO:0000256" key="1">
    <source>
        <dbReference type="ARBA" id="ARBA00022598"/>
    </source>
</evidence>
<dbReference type="GO" id="GO:0005524">
    <property type="term" value="F:ATP binding"/>
    <property type="evidence" value="ECO:0007669"/>
    <property type="project" value="UniProtKB-KW"/>
</dbReference>
<feature type="binding site" evidence="7">
    <location>
        <position position="191"/>
    </location>
    <ligand>
        <name>L-glutamate</name>
        <dbReference type="ChEBI" id="CHEBI:29985"/>
    </ligand>
</feature>
<evidence type="ECO:0000256" key="3">
    <source>
        <dbReference type="ARBA" id="ARBA00022741"/>
    </source>
</evidence>
<gene>
    <name evidence="7" type="primary">gluQ</name>
    <name evidence="10" type="ORF">Ga0061064_2024</name>
</gene>
<evidence type="ECO:0000256" key="5">
    <source>
        <dbReference type="ARBA" id="ARBA00022840"/>
    </source>
</evidence>
<dbReference type="NCBIfam" id="NF004314">
    <property type="entry name" value="PRK05710.1-3"/>
    <property type="match status" value="1"/>
</dbReference>
<feature type="domain" description="Glutamyl/glutaminyl-tRNA synthetase class Ib catalytic" evidence="9">
    <location>
        <begin position="10"/>
        <end position="244"/>
    </location>
</feature>
<proteinExistence type="inferred from homology"/>
<comment type="cofactor">
    <cofactor evidence="7">
        <name>Zn(2+)</name>
        <dbReference type="ChEBI" id="CHEBI:29105"/>
    </cofactor>
    <text evidence="7">Binds 1 zinc ion per subunit.</text>
</comment>
<keyword evidence="8" id="KW-0648">Protein biosynthesis</keyword>
<organism evidence="10 11">
    <name type="scientific">Pseudidiomarina woesei</name>
    <dbReference type="NCBI Taxonomy" id="1381080"/>
    <lineage>
        <taxon>Bacteria</taxon>
        <taxon>Pseudomonadati</taxon>
        <taxon>Pseudomonadota</taxon>
        <taxon>Gammaproteobacteria</taxon>
        <taxon>Alteromonadales</taxon>
        <taxon>Idiomarinaceae</taxon>
        <taxon>Pseudidiomarina</taxon>
    </lineage>
</organism>
<dbReference type="Proteomes" id="UP000182598">
    <property type="component" value="Unassembled WGS sequence"/>
</dbReference>
<keyword evidence="1 7" id="KW-0436">Ligase</keyword>